<comment type="caution">
    <text evidence="3">The sequence shown here is derived from an EMBL/GenBank/DDBJ whole genome shotgun (WGS) entry which is preliminary data.</text>
</comment>
<feature type="compositionally biased region" description="Polar residues" evidence="1">
    <location>
        <begin position="179"/>
        <end position="188"/>
    </location>
</feature>
<name>A0A9P6L0S1_9AGAM</name>
<feature type="transmembrane region" description="Helical" evidence="2">
    <location>
        <begin position="21"/>
        <end position="38"/>
    </location>
</feature>
<keyword evidence="2" id="KW-0812">Transmembrane</keyword>
<gene>
    <name evidence="3" type="ORF">BJ322DRAFT_1175821</name>
</gene>
<evidence type="ECO:0000313" key="4">
    <source>
        <dbReference type="Proteomes" id="UP000736335"/>
    </source>
</evidence>
<feature type="compositionally biased region" description="Pro residues" evidence="1">
    <location>
        <begin position="160"/>
        <end position="172"/>
    </location>
</feature>
<evidence type="ECO:0000256" key="1">
    <source>
        <dbReference type="SAM" id="MobiDB-lite"/>
    </source>
</evidence>
<feature type="region of interest" description="Disordered" evidence="1">
    <location>
        <begin position="227"/>
        <end position="265"/>
    </location>
</feature>
<reference evidence="3" key="1">
    <citation type="journal article" date="2020" name="Nat. Commun.">
        <title>Large-scale genome sequencing of mycorrhizal fungi provides insights into the early evolution of symbiotic traits.</title>
        <authorList>
            <person name="Miyauchi S."/>
            <person name="Kiss E."/>
            <person name="Kuo A."/>
            <person name="Drula E."/>
            <person name="Kohler A."/>
            <person name="Sanchez-Garcia M."/>
            <person name="Morin E."/>
            <person name="Andreopoulos B."/>
            <person name="Barry K.W."/>
            <person name="Bonito G."/>
            <person name="Buee M."/>
            <person name="Carver A."/>
            <person name="Chen C."/>
            <person name="Cichocki N."/>
            <person name="Clum A."/>
            <person name="Culley D."/>
            <person name="Crous P.W."/>
            <person name="Fauchery L."/>
            <person name="Girlanda M."/>
            <person name="Hayes R.D."/>
            <person name="Keri Z."/>
            <person name="LaButti K."/>
            <person name="Lipzen A."/>
            <person name="Lombard V."/>
            <person name="Magnuson J."/>
            <person name="Maillard F."/>
            <person name="Murat C."/>
            <person name="Nolan M."/>
            <person name="Ohm R.A."/>
            <person name="Pangilinan J."/>
            <person name="Pereira M.F."/>
            <person name="Perotto S."/>
            <person name="Peter M."/>
            <person name="Pfister S."/>
            <person name="Riley R."/>
            <person name="Sitrit Y."/>
            <person name="Stielow J.B."/>
            <person name="Szollosi G."/>
            <person name="Zifcakova L."/>
            <person name="Stursova M."/>
            <person name="Spatafora J.W."/>
            <person name="Tedersoo L."/>
            <person name="Vaario L.M."/>
            <person name="Yamada A."/>
            <person name="Yan M."/>
            <person name="Wang P."/>
            <person name="Xu J."/>
            <person name="Bruns T."/>
            <person name="Baldrian P."/>
            <person name="Vilgalys R."/>
            <person name="Dunand C."/>
            <person name="Henrissat B."/>
            <person name="Grigoriev I.V."/>
            <person name="Hibbett D."/>
            <person name="Nagy L.G."/>
            <person name="Martin F.M."/>
        </authorList>
    </citation>
    <scope>NUCLEOTIDE SEQUENCE</scope>
    <source>
        <strain evidence="3">UH-Tt-Lm1</strain>
    </source>
</reference>
<feature type="region of interest" description="Disordered" evidence="1">
    <location>
        <begin position="569"/>
        <end position="621"/>
    </location>
</feature>
<evidence type="ECO:0000256" key="2">
    <source>
        <dbReference type="SAM" id="Phobius"/>
    </source>
</evidence>
<accession>A0A9P6L0S1</accession>
<reference evidence="3" key="2">
    <citation type="submission" date="2020-11" db="EMBL/GenBank/DDBJ databases">
        <authorList>
            <consortium name="DOE Joint Genome Institute"/>
            <person name="Kuo A."/>
            <person name="Miyauchi S."/>
            <person name="Kiss E."/>
            <person name="Drula E."/>
            <person name="Kohler A."/>
            <person name="Sanchez-Garcia M."/>
            <person name="Andreopoulos B."/>
            <person name="Barry K.W."/>
            <person name="Bonito G."/>
            <person name="Buee M."/>
            <person name="Carver A."/>
            <person name="Chen C."/>
            <person name="Cichocki N."/>
            <person name="Clum A."/>
            <person name="Culley D."/>
            <person name="Crous P.W."/>
            <person name="Fauchery L."/>
            <person name="Girlanda M."/>
            <person name="Hayes R."/>
            <person name="Keri Z."/>
            <person name="Labutti K."/>
            <person name="Lipzen A."/>
            <person name="Lombard V."/>
            <person name="Magnuson J."/>
            <person name="Maillard F."/>
            <person name="Morin E."/>
            <person name="Murat C."/>
            <person name="Nolan M."/>
            <person name="Ohm R."/>
            <person name="Pangilinan J."/>
            <person name="Pereira M."/>
            <person name="Perotto S."/>
            <person name="Peter M."/>
            <person name="Riley R."/>
            <person name="Sitrit Y."/>
            <person name="Stielow B."/>
            <person name="Szollosi G."/>
            <person name="Zifcakova L."/>
            <person name="Stursova M."/>
            <person name="Spatafora J.W."/>
            <person name="Tedersoo L."/>
            <person name="Vaario L.-M."/>
            <person name="Yamada A."/>
            <person name="Yan M."/>
            <person name="Wang P."/>
            <person name="Xu J."/>
            <person name="Bruns T."/>
            <person name="Baldrian P."/>
            <person name="Vilgalys R."/>
            <person name="Henrissat B."/>
            <person name="Grigoriev I.V."/>
            <person name="Hibbett D."/>
            <person name="Nagy L.G."/>
            <person name="Martin F.M."/>
        </authorList>
    </citation>
    <scope>NUCLEOTIDE SEQUENCE</scope>
    <source>
        <strain evidence="3">UH-Tt-Lm1</strain>
    </source>
</reference>
<sequence>MEGYLLFALFPSFHYCFLDKMILLPAFSAAVLLLWSLLLTSGPMYTPIISIPALISPVLAPDLSHVHGPSIIIFAGICNAAITLTFPACDPSGIPAQSSSPPDASSLPGASIPPVAAGSLWALWLMMVSLVLGCVCIIVCANNAVRPTSIVSTPSEHPAYQPPSPSSFPPSPTEVGPNTDWTPLSQPSAAGSFRRQAFAGAFVPSTVDSGYGGSPFIPRFATRTERKSQLRVVTSAHDDSPIPAGPLPAPVLGSGSDDTSPISSPSTPFFNPPTHQGLGFAPHMVTDDPFWAPDSAPCNPVSECPLDPMAIQKPIPSHPPKNRISNPTGFAPVTTPVSSKRTGAFDQDDSRKARDAYLRLQAERGHAAPSRLYSDATSKRASTLAMSPNIRALRDLVDDEKATLVKIRELCSALDCTNCWPSTVEELAASRSSLGSSYSSERGSAVSEETEPIPALPMGMEMLFDERNPFDADKTSNPTPSPHSVFASSRTKKSSPSPETLVVPALPSIDVGLQLILEAIGKQEEVSFYSGSESERLSEAATSANLTLGEAPSFLDDISSLSIRRSSKAVAVKDEDTRPAPPPVIDTSPSSLVPEDLAPVDSTSIPSPHNSIPPPSTPPIDTSLSFGRIGIFLDDIRELIDMVRVLSSA</sequence>
<organism evidence="3 4">
    <name type="scientific">Thelephora terrestris</name>
    <dbReference type="NCBI Taxonomy" id="56493"/>
    <lineage>
        <taxon>Eukaryota</taxon>
        <taxon>Fungi</taxon>
        <taxon>Dikarya</taxon>
        <taxon>Basidiomycota</taxon>
        <taxon>Agaricomycotina</taxon>
        <taxon>Agaricomycetes</taxon>
        <taxon>Thelephorales</taxon>
        <taxon>Thelephoraceae</taxon>
        <taxon>Thelephora</taxon>
    </lineage>
</organism>
<dbReference type="AlphaFoldDB" id="A0A9P6L0S1"/>
<feature type="compositionally biased region" description="Polar residues" evidence="1">
    <location>
        <begin position="486"/>
        <end position="498"/>
    </location>
</feature>
<feature type="transmembrane region" description="Helical" evidence="2">
    <location>
        <begin position="121"/>
        <end position="141"/>
    </location>
</feature>
<keyword evidence="2" id="KW-1133">Transmembrane helix</keyword>
<protein>
    <recommendedName>
        <fullName evidence="5">Transmembrane protein</fullName>
    </recommendedName>
</protein>
<feature type="region of interest" description="Disordered" evidence="1">
    <location>
        <begin position="468"/>
        <end position="499"/>
    </location>
</feature>
<dbReference type="Proteomes" id="UP000736335">
    <property type="component" value="Unassembled WGS sequence"/>
</dbReference>
<dbReference type="EMBL" id="WIUZ02000024">
    <property type="protein sequence ID" value="KAF9778264.1"/>
    <property type="molecule type" value="Genomic_DNA"/>
</dbReference>
<evidence type="ECO:0000313" key="3">
    <source>
        <dbReference type="EMBL" id="KAF9778264.1"/>
    </source>
</evidence>
<feature type="region of interest" description="Disordered" evidence="1">
    <location>
        <begin position="328"/>
        <end position="352"/>
    </location>
</feature>
<evidence type="ECO:0008006" key="5">
    <source>
        <dbReference type="Google" id="ProtNLM"/>
    </source>
</evidence>
<keyword evidence="4" id="KW-1185">Reference proteome</keyword>
<feature type="region of interest" description="Disordered" evidence="1">
    <location>
        <begin position="153"/>
        <end position="188"/>
    </location>
</feature>
<keyword evidence="2" id="KW-0472">Membrane</keyword>
<feature type="compositionally biased region" description="Low complexity" evidence="1">
    <location>
        <begin position="253"/>
        <end position="265"/>
    </location>
</feature>
<proteinExistence type="predicted"/>